<keyword evidence="3" id="KW-1185">Reference proteome</keyword>
<dbReference type="EMBL" id="JAKLTR010000008">
    <property type="protein sequence ID" value="MCG2615352.1"/>
    <property type="molecule type" value="Genomic_DNA"/>
</dbReference>
<sequence>MRKFLLFFLLPFCASAVSGQTTFTWNGSVSSDWSAPANWTPAGVPTSTDNVIIVNTANSCRLNGDVSVNNLTLTSGTFNLSGFAITVNGTNFTCTAGTIQPGKLVVAGANNVSFGNGPLVFNCKTSITAATMIVRNTRFEDSVYLHKTGTTGDGNHGNNIFNAPLNVLCSGSGTLMLGTSMADQFNAPSVFTNTGVGNLYVASGASGHVFNAPVTFNNMASSSSAIYVSNTSTSTIFNADITVNNTGQGIFFCHGNSSAQATLAAGYRILIGTDGFSAGSLSLRQFNQSGATPQNITLTSTATLRFGPLSTFDGNITSSSPGLLLNGATFNGVTSFLKTGANGDWSSGGNTFNGQCSITNSGESFLVLGNYASDVWNEDVTFTANGADRILPGWRGQTWFNGNIFLNSNDTARGIQFCGGDTSARTYLAAGKTIREGATGITSGYVYLRQFFQQGNTPVVITATVNGSVYLGPNSDFEAPVTITAPNIYAQGAIYHAPVRFVKTGGGGNANNGYQNIFESTCEIDQQSNTGYFTLGHRSNDLFKDDIIVNNSGTASIYLGNNAYGSAPELAAGKTIRVGATGFSAGYLYLKHFIQQGNEPIRLDFTGTAALAISDTSIIGGDLITNTPGIYFNGGVFRSKVNSVKTGTNSDYSNGGNIFNGDVSLLNSGTGYLILGGSRPDSFFARSSFHSDGTSYVGLGWNTAGTYFGDDIVVASTGSSRGIYFTNNAVTSSATLKAGHSISVQLDSFIIGSLAIRRFTQEGNAPVTLNMSGTSQLTVGPGVLLGGDITVSAPGFYLNGAEYSGTTDFTKTGASSESSEGGNIFRGVSRIRNSGAGYYLLGDRYADTWYDDAHFTTAGTERALVAWSTPGNMFNGNVYVNSTGTATGVRFCGGNTTATATIAAGKTLAVGADGFTSGYLQLRQFTKLGSAPINLSFASTASYVQYGPSSVFDGDVTSSTPGLFVHSSTFNGKVNFTKTGANTDYSNGGNIFNDETVITNAGSSSIVFGQNAPDLFNATTTFNNTGTANMHMANNSTGNTFKGVTYINNLPLNNSAIYISGNSPSTVFDNNVLVTSINGGGIEFCGNSIASATLTAGHTIRVGSAGFTAGRLLLRQFTQVGTTAQSLTLAGGTLAFGPSSLFGGEIVTNSSALTLNSTVFESAASFTKTGASNDNCAGSNIFQSTSSFTTTGTGNLALAYTNPDRHVGDATFIQLSTGRMYPNYNANVDYLGNVNVTSSSGLAITFGAGNGTASFTGTGAQAFNVTAGSAVPVISRMVLDNTAAGLTLNSNVNISRTLALSRGLLHTTSAAILTMLNNSTTTAGTALSTSYVDGPMRYQKSASGSTILNFPIGGGGYSRPVVLTVNHTNGALYTYQAQMHNSSARALNYTLPFSVSNVSERRYYTIDRYNSSMVNQPTADLSGNQFIEIFFGEQDVVKDGSKVTIVKNLHTAPTSWINIGGAGGPAYDAGNNLTGSLRSTSSPSAFNSFSTFALGNIVGGMNPLPATIVDFQAVSAGNNVLLNWATASEQNNSYFTIERSADGTSFHGLKQVTSLAAGGNSSVTLNYGSIDATPLSGVSYYRLKQTDRNGQSTYGKQVKVDRRQDGSLSFYPNPASKQIRFNGFALNEQKASIEWWDMGGRSVLKGTLSVAGGSAMMNINLPDGVYITRITLADGTIFLRQVMIRN</sequence>
<evidence type="ECO:0000256" key="1">
    <source>
        <dbReference type="SAM" id="SignalP"/>
    </source>
</evidence>
<proteinExistence type="predicted"/>
<protein>
    <submittedName>
        <fullName evidence="2">T9SS type A sorting domain-containing protein</fullName>
    </submittedName>
</protein>
<keyword evidence="1" id="KW-0732">Signal</keyword>
<accession>A0ABS9KSP6</accession>
<comment type="caution">
    <text evidence="2">The sequence shown here is derived from an EMBL/GenBank/DDBJ whole genome shotgun (WGS) entry which is preliminary data.</text>
</comment>
<reference evidence="2" key="1">
    <citation type="submission" date="2022-01" db="EMBL/GenBank/DDBJ databases">
        <authorList>
            <person name="Jo J.-H."/>
            <person name="Im W.-T."/>
        </authorList>
    </citation>
    <scope>NUCLEOTIDE SEQUENCE</scope>
    <source>
        <strain evidence="2">NA20</strain>
    </source>
</reference>
<organism evidence="2 3">
    <name type="scientific">Terrimonas ginsenosidimutans</name>
    <dbReference type="NCBI Taxonomy" id="2908004"/>
    <lineage>
        <taxon>Bacteria</taxon>
        <taxon>Pseudomonadati</taxon>
        <taxon>Bacteroidota</taxon>
        <taxon>Chitinophagia</taxon>
        <taxon>Chitinophagales</taxon>
        <taxon>Chitinophagaceae</taxon>
        <taxon>Terrimonas</taxon>
    </lineage>
</organism>
<name>A0ABS9KSP6_9BACT</name>
<feature type="signal peptide" evidence="1">
    <location>
        <begin position="1"/>
        <end position="19"/>
    </location>
</feature>
<evidence type="ECO:0000313" key="3">
    <source>
        <dbReference type="Proteomes" id="UP001165367"/>
    </source>
</evidence>
<evidence type="ECO:0000313" key="2">
    <source>
        <dbReference type="EMBL" id="MCG2615352.1"/>
    </source>
</evidence>
<feature type="chain" id="PRO_5047055485" evidence="1">
    <location>
        <begin position="20"/>
        <end position="1686"/>
    </location>
</feature>
<dbReference type="RefSeq" id="WP_237872634.1">
    <property type="nucleotide sequence ID" value="NZ_JAKLTR010000008.1"/>
</dbReference>
<dbReference type="InterPro" id="IPR026444">
    <property type="entry name" value="Secre_tail"/>
</dbReference>
<dbReference type="NCBIfam" id="TIGR04183">
    <property type="entry name" value="Por_Secre_tail"/>
    <property type="match status" value="1"/>
</dbReference>
<dbReference type="Proteomes" id="UP001165367">
    <property type="component" value="Unassembled WGS sequence"/>
</dbReference>
<gene>
    <name evidence="2" type="ORF">LZZ85_13715</name>
</gene>